<dbReference type="GO" id="GO:0046872">
    <property type="term" value="F:metal ion binding"/>
    <property type="evidence" value="ECO:0007669"/>
    <property type="project" value="UniProtKB-UniRule"/>
</dbReference>
<dbReference type="EMBL" id="QQZY01000003">
    <property type="protein sequence ID" value="RDI74663.1"/>
    <property type="molecule type" value="Genomic_DNA"/>
</dbReference>
<feature type="binding site" evidence="6">
    <location>
        <position position="232"/>
    </location>
    <ligand>
        <name>a divalent metal cation</name>
        <dbReference type="ChEBI" id="CHEBI:60240"/>
        <label>1</label>
    </ligand>
</feature>
<dbReference type="PRINTS" id="PR00599">
    <property type="entry name" value="MAPEPTIDASE"/>
</dbReference>
<dbReference type="InterPro" id="IPR001714">
    <property type="entry name" value="Pept_M24_MAP"/>
</dbReference>
<keyword evidence="2 6" id="KW-0031">Aminopeptidase</keyword>
<protein>
    <recommendedName>
        <fullName evidence="6 7">Methionine aminopeptidase</fullName>
        <shortName evidence="6">MAP</shortName>
        <shortName evidence="6">MetAP</shortName>
        <ecNumber evidence="6 7">3.4.11.18</ecNumber>
    </recommendedName>
    <alternativeName>
        <fullName evidence="6">Peptidase M</fullName>
    </alternativeName>
</protein>
<evidence type="ECO:0000256" key="3">
    <source>
        <dbReference type="ARBA" id="ARBA00022670"/>
    </source>
</evidence>
<dbReference type="CDD" id="cd01086">
    <property type="entry name" value="MetAP1"/>
    <property type="match status" value="1"/>
</dbReference>
<dbReference type="InterPro" id="IPR000994">
    <property type="entry name" value="Pept_M24"/>
</dbReference>
<evidence type="ECO:0000313" key="10">
    <source>
        <dbReference type="Proteomes" id="UP000254134"/>
    </source>
</evidence>
<comment type="cofactor">
    <cofactor evidence="6">
        <name>Co(2+)</name>
        <dbReference type="ChEBI" id="CHEBI:48828"/>
    </cofactor>
    <cofactor evidence="6">
        <name>Zn(2+)</name>
        <dbReference type="ChEBI" id="CHEBI:29105"/>
    </cofactor>
    <cofactor evidence="6">
        <name>Mn(2+)</name>
        <dbReference type="ChEBI" id="CHEBI:29035"/>
    </cofactor>
    <cofactor evidence="6">
        <name>Fe(2+)</name>
        <dbReference type="ChEBI" id="CHEBI:29033"/>
    </cofactor>
    <text evidence="6">Binds 2 divalent metal cations per subunit. Has a high-affinity and a low affinity metal-binding site. The true nature of the physiological cofactor is under debate. The enzyme is active with cobalt, zinc, manganese or divalent iron ions. Most likely, methionine aminopeptidases function as mononuclear Fe(2+)-metalloproteases under physiological conditions, and the catalytically relevant metal-binding site has been assigned to the histidine-containing high-affinity site.</text>
</comment>
<evidence type="ECO:0000256" key="6">
    <source>
        <dbReference type="HAMAP-Rule" id="MF_01974"/>
    </source>
</evidence>
<evidence type="ECO:0000256" key="7">
    <source>
        <dbReference type="RuleBase" id="RU003653"/>
    </source>
</evidence>
<dbReference type="HAMAP" id="MF_01974">
    <property type="entry name" value="MetAP_1"/>
    <property type="match status" value="1"/>
</dbReference>
<keyword evidence="5 6" id="KW-0378">Hydrolase</keyword>
<evidence type="ECO:0000256" key="2">
    <source>
        <dbReference type="ARBA" id="ARBA00022438"/>
    </source>
</evidence>
<dbReference type="Proteomes" id="UP000254134">
    <property type="component" value="Unassembled WGS sequence"/>
</dbReference>
<dbReference type="AlphaFoldDB" id="A0A7M2YX16"/>
<dbReference type="GO" id="GO:0005829">
    <property type="term" value="C:cytosol"/>
    <property type="evidence" value="ECO:0007669"/>
    <property type="project" value="TreeGrafter"/>
</dbReference>
<feature type="binding site" evidence="6">
    <location>
        <position position="94"/>
    </location>
    <ligand>
        <name>a divalent metal cation</name>
        <dbReference type="ChEBI" id="CHEBI:60240"/>
        <label>1</label>
    </ligand>
</feature>
<evidence type="ECO:0000259" key="8">
    <source>
        <dbReference type="Pfam" id="PF00557"/>
    </source>
</evidence>
<reference evidence="10" key="2">
    <citation type="journal article" date="2019" name="MicrobiologyOpen">
        <title>High-quality draft genome sequence of Gaiella occulta isolated from a 150 meter deep mineral water borehole and comparison with the genome sequences of other deep-branching lineages of the phylum Actinobacteria.</title>
        <authorList>
            <person name="Severino R."/>
            <person name="Froufe H.J.C."/>
            <person name="Barroso C."/>
            <person name="Albuquerque L."/>
            <person name="Lobo-da-Cunha A."/>
            <person name="da Costa M.S."/>
            <person name="Egas C."/>
        </authorList>
    </citation>
    <scope>NUCLEOTIDE SEQUENCE [LARGE SCALE GENOMIC DNA]</scope>
    <source>
        <strain evidence="10">F2-233</strain>
    </source>
</reference>
<dbReference type="PANTHER" id="PTHR43330">
    <property type="entry name" value="METHIONINE AMINOPEPTIDASE"/>
    <property type="match status" value="1"/>
</dbReference>
<comment type="subunit">
    <text evidence="6">Monomer.</text>
</comment>
<organism evidence="9 10">
    <name type="scientific">Gaiella occulta</name>
    <dbReference type="NCBI Taxonomy" id="1002870"/>
    <lineage>
        <taxon>Bacteria</taxon>
        <taxon>Bacillati</taxon>
        <taxon>Actinomycetota</taxon>
        <taxon>Thermoleophilia</taxon>
        <taxon>Gaiellales</taxon>
        <taxon>Gaiellaceae</taxon>
        <taxon>Gaiella</taxon>
    </lineage>
</organism>
<feature type="binding site" evidence="6">
    <location>
        <position position="168"/>
    </location>
    <ligand>
        <name>a divalent metal cation</name>
        <dbReference type="ChEBI" id="CHEBI:60240"/>
        <label>2</label>
        <note>catalytic</note>
    </ligand>
</feature>
<dbReference type="GO" id="GO:0004239">
    <property type="term" value="F:initiator methionyl aminopeptidase activity"/>
    <property type="evidence" value="ECO:0007669"/>
    <property type="project" value="UniProtKB-UniRule"/>
</dbReference>
<feature type="binding site" evidence="6">
    <location>
        <position position="105"/>
    </location>
    <ligand>
        <name>a divalent metal cation</name>
        <dbReference type="ChEBI" id="CHEBI:60240"/>
        <label>2</label>
        <note>catalytic</note>
    </ligand>
</feature>
<keyword evidence="10" id="KW-1185">Reference proteome</keyword>
<dbReference type="EC" id="3.4.11.18" evidence="6 7"/>
<evidence type="ECO:0000256" key="4">
    <source>
        <dbReference type="ARBA" id="ARBA00022723"/>
    </source>
</evidence>
<feature type="binding site" evidence="6">
    <location>
        <position position="77"/>
    </location>
    <ligand>
        <name>substrate</name>
    </ligand>
</feature>
<accession>A0A7M2YX16</accession>
<dbReference type="Pfam" id="PF00557">
    <property type="entry name" value="Peptidase_M24"/>
    <property type="match status" value="1"/>
</dbReference>
<dbReference type="InterPro" id="IPR002467">
    <property type="entry name" value="Pept_M24A_MAP1"/>
</dbReference>
<dbReference type="InterPro" id="IPR036005">
    <property type="entry name" value="Creatinase/aminopeptidase-like"/>
</dbReference>
<dbReference type="OrthoDB" id="9802055at2"/>
<evidence type="ECO:0000313" key="9">
    <source>
        <dbReference type="EMBL" id="RDI74663.1"/>
    </source>
</evidence>
<dbReference type="GO" id="GO:0006508">
    <property type="term" value="P:proteolysis"/>
    <property type="evidence" value="ECO:0007669"/>
    <property type="project" value="UniProtKB-KW"/>
</dbReference>
<dbReference type="RefSeq" id="WP_114795973.1">
    <property type="nucleotide sequence ID" value="NZ_QQZY01000003.1"/>
</dbReference>
<keyword evidence="3 6" id="KW-0645">Protease</keyword>
<feature type="binding site" evidence="6">
    <location>
        <position position="201"/>
    </location>
    <ligand>
        <name>a divalent metal cation</name>
        <dbReference type="ChEBI" id="CHEBI:60240"/>
        <label>2</label>
        <note>catalytic</note>
    </ligand>
</feature>
<keyword evidence="4 6" id="KW-0479">Metal-binding</keyword>
<dbReference type="Gene3D" id="3.90.230.10">
    <property type="entry name" value="Creatinase/methionine aminopeptidase superfamily"/>
    <property type="match status" value="1"/>
</dbReference>
<gene>
    <name evidence="6" type="primary">map</name>
    <name evidence="9" type="ORF">Gocc_1552</name>
</gene>
<dbReference type="PANTHER" id="PTHR43330:SF27">
    <property type="entry name" value="METHIONINE AMINOPEPTIDASE"/>
    <property type="match status" value="1"/>
</dbReference>
<evidence type="ECO:0000256" key="1">
    <source>
        <dbReference type="ARBA" id="ARBA00002521"/>
    </source>
</evidence>
<comment type="similarity">
    <text evidence="6">Belongs to the peptidase M24A family. Methionine aminopeptidase type 1 subfamily.</text>
</comment>
<feature type="binding site" evidence="6">
    <location>
        <position position="232"/>
    </location>
    <ligand>
        <name>a divalent metal cation</name>
        <dbReference type="ChEBI" id="CHEBI:60240"/>
        <label>2</label>
        <note>catalytic</note>
    </ligand>
</feature>
<dbReference type="GO" id="GO:0070006">
    <property type="term" value="F:metalloaminopeptidase activity"/>
    <property type="evidence" value="ECO:0007669"/>
    <property type="project" value="UniProtKB-UniRule"/>
</dbReference>
<reference evidence="9 10" key="1">
    <citation type="submission" date="2018-07" db="EMBL/GenBank/DDBJ databases">
        <title>High-quality-draft genome sequence of Gaiella occulta.</title>
        <authorList>
            <person name="Severino R."/>
            <person name="Froufe H.J.C."/>
            <person name="Rainey F.A."/>
            <person name="Barroso C."/>
            <person name="Albuquerque L."/>
            <person name="Lobo-Da-Cunha A."/>
            <person name="Da Costa M.S."/>
            <person name="Egas C."/>
        </authorList>
    </citation>
    <scope>NUCLEOTIDE SEQUENCE [LARGE SCALE GENOMIC DNA]</scope>
    <source>
        <strain evidence="9 10">F2-233</strain>
    </source>
</reference>
<dbReference type="NCBIfam" id="TIGR00500">
    <property type="entry name" value="met_pdase_I"/>
    <property type="match status" value="1"/>
</dbReference>
<comment type="caution">
    <text evidence="9">The sequence shown here is derived from an EMBL/GenBank/DDBJ whole genome shotgun (WGS) entry which is preliminary data.</text>
</comment>
<name>A0A7M2YX16_9ACTN</name>
<evidence type="ECO:0000256" key="5">
    <source>
        <dbReference type="ARBA" id="ARBA00022801"/>
    </source>
</evidence>
<feature type="binding site" evidence="6">
    <location>
        <position position="175"/>
    </location>
    <ligand>
        <name>substrate</name>
    </ligand>
</feature>
<feature type="domain" description="Peptidase M24" evidence="8">
    <location>
        <begin position="11"/>
        <end position="237"/>
    </location>
</feature>
<comment type="catalytic activity">
    <reaction evidence="6 7">
        <text>Release of N-terminal amino acids, preferentially methionine, from peptides and arylamides.</text>
        <dbReference type="EC" id="3.4.11.18"/>
    </reaction>
</comment>
<proteinExistence type="inferred from homology"/>
<feature type="binding site" evidence="6">
    <location>
        <position position="105"/>
    </location>
    <ligand>
        <name>a divalent metal cation</name>
        <dbReference type="ChEBI" id="CHEBI:60240"/>
        <label>1</label>
    </ligand>
</feature>
<comment type="function">
    <text evidence="1 6">Removes the N-terminal methionine from nascent proteins. The N-terminal methionine is often cleaved when the second residue in the primary sequence is small and uncharged (Met-Ala-, Cys, Gly, Pro, Ser, Thr, or Val). Requires deformylation of the N(alpha)-formylated initiator methionine before it can be hydrolyzed.</text>
</comment>
<dbReference type="SUPFAM" id="SSF55920">
    <property type="entry name" value="Creatinase/aminopeptidase"/>
    <property type="match status" value="1"/>
</dbReference>
<sequence>MIIRKGPEELERIARAGDLVAATIAHVAEHIAPGITTGALDEIAGAFLASRGGVSASRGYKGYPAEICISPNDMVVHGIPGSYTVAAGDLLTIDVGASLDGAIADSAYTFAVGDVTPTARRLLDVCQQALAAGIAQARPGNRVGDISNAVQQVVEGAGFSVVRSLVGHGVGRYYHEDPHVPNFGQPGRGPKLSEGMTIAIEPMITAGGPDVYLHDDGWSISTQDGSLAAHFEHTVAVGAAGPRILTPRVGRAREIASLLQ</sequence>